<dbReference type="AlphaFoldDB" id="A0A2T5GBP9"/>
<keyword evidence="1" id="KW-1133">Transmembrane helix</keyword>
<name>A0A2T5GBP9_HYDSH</name>
<sequence>MPSFWGPELFMPSGDVRTPLDRALRIGLDLFVENRFYPLFSFLFGLGFYLFMKRARDTGAPAEALALRRFFWLLGFGAVHLAFFWFGDILHTYALGGLALLLFERLSPRALWRWALGGLVAGALLFGLPALQLLSVEAGDDPRLAEEAAFDLADPETAAAAIDVYRRGDVWSWLRFRWRTELPLVLGSEGLALVQVLPFMLVGLAFGKLGVAERPAAHRALLNRGLRWALVVWLPLFLLLLWRRLGVSAVGPTVEDWALVLLTGWAMSFVYGLVFFRWVPPALPAWTAPIVAVGRMAFTNYILQTVLAVGLMRLFRLYGATTLAEELWAAVAIYGVNVAVSRFWLRRYRFGPLEWLWRMGTYGRWIPLRR</sequence>
<dbReference type="InterPro" id="IPR007349">
    <property type="entry name" value="DUF418"/>
</dbReference>
<comment type="caution">
    <text evidence="3">The sequence shown here is derived from an EMBL/GenBank/DDBJ whole genome shotgun (WGS) entry which is preliminary data.</text>
</comment>
<dbReference type="EMBL" id="PEBV01000013">
    <property type="protein sequence ID" value="PTQ53617.1"/>
    <property type="molecule type" value="Genomic_DNA"/>
</dbReference>
<feature type="transmembrane region" description="Helical" evidence="1">
    <location>
        <begin position="35"/>
        <end position="51"/>
    </location>
</feature>
<dbReference type="Pfam" id="PF04235">
    <property type="entry name" value="DUF418"/>
    <property type="match status" value="1"/>
</dbReference>
<accession>A0A2T5GBP9</accession>
<dbReference type="Proteomes" id="UP000244180">
    <property type="component" value="Unassembled WGS sequence"/>
</dbReference>
<feature type="transmembrane region" description="Helical" evidence="1">
    <location>
        <begin position="71"/>
        <end position="94"/>
    </location>
</feature>
<protein>
    <submittedName>
        <fullName evidence="3">Putative membrane protein</fullName>
    </submittedName>
</protein>
<feature type="transmembrane region" description="Helical" evidence="1">
    <location>
        <begin position="114"/>
        <end position="134"/>
    </location>
</feature>
<dbReference type="PANTHER" id="PTHR30590">
    <property type="entry name" value="INNER MEMBRANE PROTEIN"/>
    <property type="match status" value="1"/>
</dbReference>
<evidence type="ECO:0000313" key="3">
    <source>
        <dbReference type="EMBL" id="PTQ53617.1"/>
    </source>
</evidence>
<dbReference type="InterPro" id="IPR052529">
    <property type="entry name" value="Bact_Transport_Assoc"/>
</dbReference>
<reference evidence="3 4" key="1">
    <citation type="submission" date="2017-08" db="EMBL/GenBank/DDBJ databases">
        <title>Burning lignite coal seam in the remote Altai Mountains harbors a hydrogen-driven thermophilic microbial community.</title>
        <authorList>
            <person name="Kadnikov V.V."/>
            <person name="Mardanov A.V."/>
            <person name="Ivasenko D."/>
            <person name="Beletsky A.V."/>
            <person name="Karnachuk O.V."/>
            <person name="Ravin N.V."/>
        </authorList>
    </citation>
    <scope>NUCLEOTIDE SEQUENCE [LARGE SCALE GENOMIC DNA]</scope>
    <source>
        <strain evidence="3">AL33</strain>
    </source>
</reference>
<evidence type="ECO:0000256" key="1">
    <source>
        <dbReference type="SAM" id="Phobius"/>
    </source>
</evidence>
<feature type="transmembrane region" description="Helical" evidence="1">
    <location>
        <begin position="298"/>
        <end position="315"/>
    </location>
</feature>
<feature type="transmembrane region" description="Helical" evidence="1">
    <location>
        <begin position="226"/>
        <end position="245"/>
    </location>
</feature>
<evidence type="ECO:0000259" key="2">
    <source>
        <dbReference type="Pfam" id="PF04235"/>
    </source>
</evidence>
<feature type="transmembrane region" description="Helical" evidence="1">
    <location>
        <begin position="184"/>
        <end position="206"/>
    </location>
</feature>
<proteinExistence type="predicted"/>
<feature type="domain" description="DUF418" evidence="2">
    <location>
        <begin position="207"/>
        <end position="363"/>
    </location>
</feature>
<keyword evidence="1" id="KW-0472">Membrane</keyword>
<keyword evidence="1" id="KW-0812">Transmembrane</keyword>
<evidence type="ECO:0000313" key="4">
    <source>
        <dbReference type="Proteomes" id="UP000244180"/>
    </source>
</evidence>
<dbReference type="PANTHER" id="PTHR30590:SF3">
    <property type="entry name" value="HYPOTHETICAL MEMBRANE SPANNING PROTEIN"/>
    <property type="match status" value="1"/>
</dbReference>
<organism evidence="3 4">
    <name type="scientific">Hydrogenibacillus schlegelii</name>
    <name type="common">Bacillus schlegelii</name>
    <dbReference type="NCBI Taxonomy" id="1484"/>
    <lineage>
        <taxon>Bacteria</taxon>
        <taxon>Bacillati</taxon>
        <taxon>Bacillota</taxon>
        <taxon>Bacilli</taxon>
        <taxon>Bacillales</taxon>
        <taxon>Bacillales Family X. Incertae Sedis</taxon>
        <taxon>Hydrogenibacillus</taxon>
    </lineage>
</organism>
<feature type="transmembrane region" description="Helical" evidence="1">
    <location>
        <begin position="257"/>
        <end position="278"/>
    </location>
</feature>
<gene>
    <name evidence="3" type="ORF">HSCHL_1682</name>
</gene>
<feature type="transmembrane region" description="Helical" evidence="1">
    <location>
        <begin position="327"/>
        <end position="345"/>
    </location>
</feature>